<evidence type="ECO:0000313" key="2">
    <source>
        <dbReference type="Proteomes" id="UP000304148"/>
    </source>
</evidence>
<dbReference type="AlphaFoldDB" id="A0A383R6V4"/>
<reference evidence="2" key="1">
    <citation type="submission" date="2018-08" db="EMBL/GenBank/DDBJ databases">
        <authorList>
            <person name="Chevrot R."/>
        </authorList>
    </citation>
    <scope>NUCLEOTIDE SEQUENCE [LARGE SCALE GENOMIC DNA]</scope>
</reference>
<gene>
    <name evidence="1" type="ORF">PBLR_10529</name>
</gene>
<evidence type="ECO:0000313" key="1">
    <source>
        <dbReference type="EMBL" id="SYX82109.1"/>
    </source>
</evidence>
<proteinExistence type="predicted"/>
<protein>
    <submittedName>
        <fullName evidence="1">Uncharacterized protein</fullName>
    </submittedName>
</protein>
<sequence length="50" mass="5818">MYSKTEFSIIVLVNNLNVRRKLVKMTRGCRVDSPFANTGHEQLVREQPLQ</sequence>
<name>A0A383R6V4_PAEAL</name>
<dbReference type="Proteomes" id="UP000304148">
    <property type="component" value="Chromosome"/>
</dbReference>
<accession>A0A383R6V4</accession>
<organism evidence="1 2">
    <name type="scientific">Paenibacillus alvei</name>
    <name type="common">Bacillus alvei</name>
    <dbReference type="NCBI Taxonomy" id="44250"/>
    <lineage>
        <taxon>Bacteria</taxon>
        <taxon>Bacillati</taxon>
        <taxon>Bacillota</taxon>
        <taxon>Bacilli</taxon>
        <taxon>Bacillales</taxon>
        <taxon>Paenibacillaceae</taxon>
        <taxon>Paenibacillus</taxon>
    </lineage>
</organism>
<dbReference type="EMBL" id="LS992241">
    <property type="protein sequence ID" value="SYX82109.1"/>
    <property type="molecule type" value="Genomic_DNA"/>
</dbReference>